<keyword evidence="2" id="KW-0472">Membrane</keyword>
<evidence type="ECO:0000256" key="1">
    <source>
        <dbReference type="ARBA" id="ARBA00022729"/>
    </source>
</evidence>
<dbReference type="Pfam" id="PF01522">
    <property type="entry name" value="Polysacc_deac_1"/>
    <property type="match status" value="1"/>
</dbReference>
<dbReference type="InterPro" id="IPR011330">
    <property type="entry name" value="Glyco_hydro/deAcase_b/a-brl"/>
</dbReference>
<dbReference type="Proteomes" id="UP000664545">
    <property type="component" value="Unassembled WGS sequence"/>
</dbReference>
<organism evidence="4 5">
    <name type="scientific">Clostridium aminobutyricum</name>
    <dbReference type="NCBI Taxonomy" id="33953"/>
    <lineage>
        <taxon>Bacteria</taxon>
        <taxon>Bacillati</taxon>
        <taxon>Bacillota</taxon>
        <taxon>Clostridia</taxon>
        <taxon>Eubacteriales</taxon>
        <taxon>Clostridiaceae</taxon>
        <taxon>Clostridium</taxon>
    </lineage>
</organism>
<name>A0A939IIM6_CLOAM</name>
<dbReference type="Gene3D" id="3.20.20.370">
    <property type="entry name" value="Glycoside hydrolase/deacetylase"/>
    <property type="match status" value="1"/>
</dbReference>
<evidence type="ECO:0000256" key="2">
    <source>
        <dbReference type="SAM" id="Phobius"/>
    </source>
</evidence>
<keyword evidence="5" id="KW-1185">Reference proteome</keyword>
<evidence type="ECO:0000313" key="4">
    <source>
        <dbReference type="EMBL" id="MBN7772708.1"/>
    </source>
</evidence>
<evidence type="ECO:0000259" key="3">
    <source>
        <dbReference type="PROSITE" id="PS51677"/>
    </source>
</evidence>
<sequence>MHKPKWIKFFLINGLILCCFFLSISAFLIHFTTPRVTASLDSILPSDKIALPIIMYHGLIKDQCAQNQYCIAPDLLEGDLKYLKNNGYHTITMTELINYVYNDAPLPENPIILTFDDGNYNNYYYAFPLLKQYDQKAVIAIIGIHTDKYSLIKIMDPYYSNLSWGQINEMIMSGHVEIQNHTYNMHSIKGDRKGCAKKSSESFEEYQKALTEDLERLQQRITDFTGTTPNTMVYPFGYYSKETEEVIKGMGFKSSLTCAEKINYISKDKDSLYKLGRFLRPPDESSAAFFKDILKS</sequence>
<dbReference type="CDD" id="cd10918">
    <property type="entry name" value="CE4_NodB_like_5s_6s"/>
    <property type="match status" value="1"/>
</dbReference>
<comment type="caution">
    <text evidence="4">The sequence shown here is derived from an EMBL/GenBank/DDBJ whole genome shotgun (WGS) entry which is preliminary data.</text>
</comment>
<dbReference type="GO" id="GO:0005975">
    <property type="term" value="P:carbohydrate metabolic process"/>
    <property type="evidence" value="ECO:0007669"/>
    <property type="project" value="InterPro"/>
</dbReference>
<dbReference type="PANTHER" id="PTHR34216">
    <property type="match status" value="1"/>
</dbReference>
<evidence type="ECO:0000313" key="5">
    <source>
        <dbReference type="Proteomes" id="UP000664545"/>
    </source>
</evidence>
<feature type="transmembrane region" description="Helical" evidence="2">
    <location>
        <begin position="9"/>
        <end position="31"/>
    </location>
</feature>
<dbReference type="RefSeq" id="WP_206581486.1">
    <property type="nucleotide sequence ID" value="NZ_JAFJZZ010000001.1"/>
</dbReference>
<proteinExistence type="predicted"/>
<dbReference type="SUPFAM" id="SSF88713">
    <property type="entry name" value="Glycoside hydrolase/deacetylase"/>
    <property type="match status" value="1"/>
</dbReference>
<dbReference type="GO" id="GO:0016810">
    <property type="term" value="F:hydrolase activity, acting on carbon-nitrogen (but not peptide) bonds"/>
    <property type="evidence" value="ECO:0007669"/>
    <property type="project" value="InterPro"/>
</dbReference>
<feature type="domain" description="NodB homology" evidence="3">
    <location>
        <begin position="109"/>
        <end position="296"/>
    </location>
</feature>
<keyword evidence="2" id="KW-1133">Transmembrane helix</keyword>
<protein>
    <submittedName>
        <fullName evidence="4">Polysaccharide deacetylase family protein</fullName>
    </submittedName>
</protein>
<dbReference type="PROSITE" id="PS51677">
    <property type="entry name" value="NODB"/>
    <property type="match status" value="1"/>
</dbReference>
<dbReference type="AlphaFoldDB" id="A0A939IIM6"/>
<gene>
    <name evidence="4" type="ORF">JYB65_04975</name>
</gene>
<dbReference type="InterPro" id="IPR002509">
    <property type="entry name" value="NODB_dom"/>
</dbReference>
<keyword evidence="2" id="KW-0812">Transmembrane</keyword>
<keyword evidence="1" id="KW-0732">Signal</keyword>
<dbReference type="InterPro" id="IPR051398">
    <property type="entry name" value="Polysacch_Deacetylase"/>
</dbReference>
<reference evidence="4" key="1">
    <citation type="submission" date="2021-02" db="EMBL/GenBank/DDBJ databases">
        <title>Abyssanaerobacter marinus gen.nov., sp., nov, anaerobic bacterium isolated from the Onnuri vent field of Indian Ocean and suggestion of Mogibacteriaceae fam. nov., and proposal of reclassification of ambiguous this family's genus member.</title>
        <authorList>
            <person name="Kim Y.J."/>
            <person name="Yang J.-A."/>
        </authorList>
    </citation>
    <scope>NUCLEOTIDE SEQUENCE</scope>
    <source>
        <strain evidence="4">DSM 2634</strain>
    </source>
</reference>
<dbReference type="PANTHER" id="PTHR34216:SF7">
    <property type="entry name" value="POLY-BETA-1,6-N-ACETYL-D-GLUCOSAMINE N-DEACETYLASE"/>
    <property type="match status" value="1"/>
</dbReference>
<accession>A0A939IIM6</accession>
<dbReference type="EMBL" id="JAFJZZ010000001">
    <property type="protein sequence ID" value="MBN7772708.1"/>
    <property type="molecule type" value="Genomic_DNA"/>
</dbReference>